<evidence type="ECO:0000313" key="2">
    <source>
        <dbReference type="EMBL" id="AYE93277.1"/>
    </source>
</evidence>
<organism evidence="2">
    <name type="scientific">Termitomyces sp</name>
    <dbReference type="NCBI Taxonomy" id="1916073"/>
    <lineage>
        <taxon>Eukaryota</taxon>
        <taxon>Fungi</taxon>
        <taxon>Dikarya</taxon>
        <taxon>Basidiomycota</taxon>
        <taxon>Agaricomycotina</taxon>
        <taxon>Agaricomycetes</taxon>
        <taxon>Agaricomycetidae</taxon>
        <taxon>Agaricales</taxon>
        <taxon>Tricholomatineae</taxon>
        <taxon>Lyophyllaceae</taxon>
        <taxon>Termitomyces</taxon>
    </lineage>
</organism>
<keyword evidence="1" id="KW-0812">Transmembrane</keyword>
<feature type="transmembrane region" description="Helical" evidence="1">
    <location>
        <begin position="181"/>
        <end position="214"/>
    </location>
</feature>
<geneLocation type="mitochondrion" evidence="2"/>
<keyword evidence="2" id="KW-0496">Mitochondrion</keyword>
<feature type="transmembrane region" description="Helical" evidence="1">
    <location>
        <begin position="105"/>
        <end position="122"/>
    </location>
</feature>
<gene>
    <name evidence="2" type="primary">orf2</name>
    <name evidence="2" type="ORF">C0988_000033</name>
</gene>
<sequence>MWVKKGSIPLFGFGLNLIFSLTYKGLLRKGKRKQGKTTLLMNSWDWFFSREYTNSHFFNFLLIIRVKIMVKKMVQILEAKVKIVIQEVMEKVTNKNNNNNNKNKYSSSFGFVFILNLLDISIPDNAESIVNFSFGVLMLSLVTISCFLIYLYLWLLIRFLDKYDIENRYPRLKKIIVYFRKTSLIFILIDFILGFFCLIVIIIGCLVILGVIVFK</sequence>
<dbReference type="AlphaFoldDB" id="A0A386TYG8"/>
<keyword evidence="1" id="KW-0472">Membrane</keyword>
<protein>
    <submittedName>
        <fullName evidence="2">Uncharacterized protein</fullName>
    </submittedName>
</protein>
<evidence type="ECO:0000256" key="1">
    <source>
        <dbReference type="SAM" id="Phobius"/>
    </source>
</evidence>
<proteinExistence type="predicted"/>
<reference evidence="2" key="1">
    <citation type="submission" date="2018-08" db="EMBL/GenBank/DDBJ databases">
        <title>Comparative mitochondrial genomics of the basidiomycete Termitomyces.</title>
        <authorList>
            <person name="Nieuwenhuis M."/>
        </authorList>
    </citation>
    <scope>NUCLEOTIDE SEQUENCE</scope>
    <source>
        <strain evidence="2">T13</strain>
    </source>
</reference>
<feature type="transmembrane region" description="Helical" evidence="1">
    <location>
        <begin position="6"/>
        <end position="26"/>
    </location>
</feature>
<dbReference type="EMBL" id="MH725796">
    <property type="protein sequence ID" value="AYE93277.1"/>
    <property type="molecule type" value="Genomic_DNA"/>
</dbReference>
<keyword evidence="1" id="KW-1133">Transmembrane helix</keyword>
<name>A0A386TYG8_9AGAR</name>
<accession>A0A386TYG8</accession>
<feature type="transmembrane region" description="Helical" evidence="1">
    <location>
        <begin position="134"/>
        <end position="160"/>
    </location>
</feature>